<dbReference type="InterPro" id="IPR010930">
    <property type="entry name" value="Flg_bb/hook_C_dom"/>
</dbReference>
<comment type="function">
    <text evidence="4">A flexible structure which links the flagellar filament to the drive apparatus in the basal body.</text>
</comment>
<accession>A0A418W1T8</accession>
<evidence type="ECO:0000256" key="3">
    <source>
        <dbReference type="ARBA" id="ARBA00023143"/>
    </source>
</evidence>
<feature type="domain" description="Flagellar basal body rod protein N-terminal" evidence="5">
    <location>
        <begin position="7"/>
        <end position="37"/>
    </location>
</feature>
<dbReference type="Pfam" id="PF06429">
    <property type="entry name" value="Flg_bbr_C"/>
    <property type="match status" value="1"/>
</dbReference>
<evidence type="ECO:0000256" key="1">
    <source>
        <dbReference type="ARBA" id="ARBA00004117"/>
    </source>
</evidence>
<dbReference type="PANTHER" id="PTHR30435:SF1">
    <property type="entry name" value="FLAGELLAR HOOK PROTEIN FLGE"/>
    <property type="match status" value="1"/>
</dbReference>
<gene>
    <name evidence="7" type="ORF">D3877_04985</name>
</gene>
<proteinExistence type="inferred from homology"/>
<comment type="caution">
    <text evidence="7">The sequence shown here is derived from an EMBL/GenBank/DDBJ whole genome shotgun (WGS) entry which is preliminary data.</text>
</comment>
<dbReference type="RefSeq" id="WP_119829616.1">
    <property type="nucleotide sequence ID" value="NZ_QYUL01000001.1"/>
</dbReference>
<dbReference type="InterPro" id="IPR020013">
    <property type="entry name" value="Flagellar_FlgE/F/G"/>
</dbReference>
<name>A0A418W1T8_9PROT</name>
<dbReference type="GO" id="GO:0009424">
    <property type="term" value="C:bacterial-type flagellum hook"/>
    <property type="evidence" value="ECO:0007669"/>
    <property type="project" value="TreeGrafter"/>
</dbReference>
<dbReference type="Proteomes" id="UP000283458">
    <property type="component" value="Unassembled WGS sequence"/>
</dbReference>
<dbReference type="SUPFAM" id="SSF117143">
    <property type="entry name" value="Flagellar hook protein flgE"/>
    <property type="match status" value="1"/>
</dbReference>
<dbReference type="AlphaFoldDB" id="A0A418W1T8"/>
<sequence>MSLTTIMNKGVTGLTAQSAALSTISDNIANSTTTGYKASETEFSALVAQGSSFDGSGVRADARLLADKSGTISQTGVTTNAAIVGRGFFAVTTVDSTTSKATSVNSSASNIPELTRAGDFQQDNFGHLVNGSGRALMGFAVDPANPTASSSTSSAADLQLVSLDKAQSYYATTSQISLNATLPGELAVGQTPGADNTVGVSIPVVDKTGAAGSVDLRFMKTASNADGTSVWTAYRAGATNGDGSAAGGASVSDPASWQSLGTLSFAADGTLSGGTKGINATLALGAVGDLPAMTVDLGGYGSTGDAMNTTVGSAAVGTTISNVAVSNDGIPSGSLQSVDLTSDGFVRGTFDGGKTRDFFRVPDVTVVNATDLEAQSGTAYQVTTDSGGITFRDFGTGQASGESLAVGSIEGSNVSIEGQFTTLITAQRAYSASSKIISTGDEMTQTVLGMLN</sequence>
<evidence type="ECO:0000313" key="7">
    <source>
        <dbReference type="EMBL" id="RJF83975.1"/>
    </source>
</evidence>
<dbReference type="PANTHER" id="PTHR30435">
    <property type="entry name" value="FLAGELLAR PROTEIN"/>
    <property type="match status" value="1"/>
</dbReference>
<feature type="domain" description="Flagellar basal-body/hook protein C-terminal" evidence="6">
    <location>
        <begin position="407"/>
        <end position="449"/>
    </location>
</feature>
<keyword evidence="3 4" id="KW-0975">Bacterial flagellum</keyword>
<protein>
    <recommendedName>
        <fullName evidence="4">Flagellar hook protein FlgE</fullName>
    </recommendedName>
</protein>
<evidence type="ECO:0000259" key="6">
    <source>
        <dbReference type="Pfam" id="PF06429"/>
    </source>
</evidence>
<dbReference type="GO" id="GO:0005829">
    <property type="term" value="C:cytosol"/>
    <property type="evidence" value="ECO:0007669"/>
    <property type="project" value="TreeGrafter"/>
</dbReference>
<evidence type="ECO:0000256" key="2">
    <source>
        <dbReference type="ARBA" id="ARBA00009677"/>
    </source>
</evidence>
<comment type="similarity">
    <text evidence="2 4">Belongs to the flagella basal body rod proteins family.</text>
</comment>
<dbReference type="GO" id="GO:0071978">
    <property type="term" value="P:bacterial-type flagellum-dependent swarming motility"/>
    <property type="evidence" value="ECO:0007669"/>
    <property type="project" value="TreeGrafter"/>
</dbReference>
<evidence type="ECO:0000256" key="4">
    <source>
        <dbReference type="RuleBase" id="RU362116"/>
    </source>
</evidence>
<evidence type="ECO:0000313" key="8">
    <source>
        <dbReference type="Proteomes" id="UP000283458"/>
    </source>
</evidence>
<evidence type="ECO:0000259" key="5">
    <source>
        <dbReference type="Pfam" id="PF00460"/>
    </source>
</evidence>
<dbReference type="InterPro" id="IPR037925">
    <property type="entry name" value="FlgE/F/G-like"/>
</dbReference>
<dbReference type="EMBL" id="QYUL01000001">
    <property type="protein sequence ID" value="RJF83975.1"/>
    <property type="molecule type" value="Genomic_DNA"/>
</dbReference>
<dbReference type="OrthoDB" id="8372879at2"/>
<keyword evidence="7" id="KW-0282">Flagellum</keyword>
<keyword evidence="7" id="KW-0969">Cilium</keyword>
<keyword evidence="7" id="KW-0966">Cell projection</keyword>
<dbReference type="InterPro" id="IPR001444">
    <property type="entry name" value="Flag_bb_rod_N"/>
</dbReference>
<keyword evidence="8" id="KW-1185">Reference proteome</keyword>
<reference evidence="7 8" key="1">
    <citation type="submission" date="2018-09" db="EMBL/GenBank/DDBJ databases">
        <authorList>
            <person name="Zhu H."/>
        </authorList>
    </citation>
    <scope>NUCLEOTIDE SEQUENCE [LARGE SCALE GENOMIC DNA]</scope>
    <source>
        <strain evidence="7 8">K2W22B-5</strain>
    </source>
</reference>
<dbReference type="NCBIfam" id="TIGR03506">
    <property type="entry name" value="FlgEFG_subfam"/>
    <property type="match status" value="1"/>
</dbReference>
<comment type="subcellular location">
    <subcellularLocation>
        <location evidence="1 4">Bacterial flagellum basal body</location>
    </subcellularLocation>
</comment>
<dbReference type="GO" id="GO:0009425">
    <property type="term" value="C:bacterial-type flagellum basal body"/>
    <property type="evidence" value="ECO:0007669"/>
    <property type="project" value="UniProtKB-SubCell"/>
</dbReference>
<dbReference type="Pfam" id="PF00460">
    <property type="entry name" value="Flg_bb_rod"/>
    <property type="match status" value="1"/>
</dbReference>
<organism evidence="7 8">
    <name type="scientific">Azospirillum cavernae</name>
    <dbReference type="NCBI Taxonomy" id="2320860"/>
    <lineage>
        <taxon>Bacteria</taxon>
        <taxon>Pseudomonadati</taxon>
        <taxon>Pseudomonadota</taxon>
        <taxon>Alphaproteobacteria</taxon>
        <taxon>Rhodospirillales</taxon>
        <taxon>Azospirillaceae</taxon>
        <taxon>Azospirillum</taxon>
    </lineage>
</organism>